<evidence type="ECO:0000256" key="3">
    <source>
        <dbReference type="ARBA" id="ARBA00022544"/>
    </source>
</evidence>
<feature type="domain" description="Spore germination protein N-terminal" evidence="10">
    <location>
        <begin position="36"/>
        <end position="207"/>
    </location>
</feature>
<evidence type="ECO:0000256" key="6">
    <source>
        <dbReference type="ARBA" id="ARBA00023139"/>
    </source>
</evidence>
<dbReference type="InterPro" id="IPR038501">
    <property type="entry name" value="Spore_GerAC_C_sf"/>
</dbReference>
<evidence type="ECO:0000256" key="4">
    <source>
        <dbReference type="ARBA" id="ARBA00022729"/>
    </source>
</evidence>
<dbReference type="PANTHER" id="PTHR35789:SF1">
    <property type="entry name" value="SPORE GERMINATION PROTEIN B3"/>
    <property type="match status" value="1"/>
</dbReference>
<evidence type="ECO:0000313" key="12">
    <source>
        <dbReference type="Proteomes" id="UP000682713"/>
    </source>
</evidence>
<gene>
    <name evidence="11" type="ORF">KHA93_21070</name>
</gene>
<comment type="similarity">
    <text evidence="2">Belongs to the GerABKC lipoprotein family.</text>
</comment>
<dbReference type="Gene3D" id="6.20.190.10">
    <property type="entry name" value="Nutrient germinant receptor protein C, domain 1"/>
    <property type="match status" value="1"/>
</dbReference>
<evidence type="ECO:0000256" key="7">
    <source>
        <dbReference type="ARBA" id="ARBA00023288"/>
    </source>
</evidence>
<keyword evidence="8" id="KW-1133">Transmembrane helix</keyword>
<dbReference type="PROSITE" id="PS51257">
    <property type="entry name" value="PROKAR_LIPOPROTEIN"/>
    <property type="match status" value="1"/>
</dbReference>
<dbReference type="Pfam" id="PF05504">
    <property type="entry name" value="Spore_GerAC"/>
    <property type="match status" value="1"/>
</dbReference>
<dbReference type="Proteomes" id="UP000682713">
    <property type="component" value="Unassembled WGS sequence"/>
</dbReference>
<sequence length="402" mass="45741">MNSYCEKIRKGLKDMRIILHSISYFAILVLLTGCWDKVEINDQAIITATALDKDEDGQIELSLQIFIPKSFSAGGQGGPGSSGPVTFNTSQKGDNIADALSKVQGKLSRKLFWGQCKVFIFGEDLAKDGIQNHIDYLLRQPEPRERALMFVAKKAKNVLEMPAILERFSSEGIKEQASLTTGIKVTLQDLDEMLTGKSNAAAIPYLQISQDREMDEQTKKVAHIYGTAVFKNDKMIGKMSERETRGLLWLRDELKDYTVTLQVENHDGEISLNPVSAEINMIPKIHNNNWKMIVKIKTEGSIVLNTTDFEITSSKTVNRIEKAYRKKIHERVKLAMDLLQDKYNADITDFAQKFYRKYPKEWRSVEKHWSNKFSEVEVVIDVEAHVKRQGYINNTAGRKKSE</sequence>
<keyword evidence="4" id="KW-0732">Signal</keyword>
<dbReference type="InterPro" id="IPR008844">
    <property type="entry name" value="Spore_GerAC-like"/>
</dbReference>
<dbReference type="InterPro" id="IPR057336">
    <property type="entry name" value="GerAC_N"/>
</dbReference>
<protein>
    <submittedName>
        <fullName evidence="11">Ger(X)C family spore germination protein</fullName>
    </submittedName>
</protein>
<feature type="transmembrane region" description="Helical" evidence="8">
    <location>
        <begin position="17"/>
        <end position="35"/>
    </location>
</feature>
<keyword evidence="7" id="KW-0449">Lipoprotein</keyword>
<proteinExistence type="inferred from homology"/>
<evidence type="ECO:0000256" key="1">
    <source>
        <dbReference type="ARBA" id="ARBA00004635"/>
    </source>
</evidence>
<dbReference type="GO" id="GO:0009847">
    <property type="term" value="P:spore germination"/>
    <property type="evidence" value="ECO:0007669"/>
    <property type="project" value="InterPro"/>
</dbReference>
<reference evidence="11 12" key="1">
    <citation type="submission" date="2021-05" db="EMBL/GenBank/DDBJ databases">
        <title>Novel Bacillus species.</title>
        <authorList>
            <person name="Liu G."/>
        </authorList>
    </citation>
    <scope>NUCLEOTIDE SEQUENCE [LARGE SCALE GENOMIC DNA]</scope>
    <source>
        <strain evidence="11 12">FJAT-49732</strain>
    </source>
</reference>
<dbReference type="RefSeq" id="WP_213112512.1">
    <property type="nucleotide sequence ID" value="NZ_JAGYPJ010000001.1"/>
</dbReference>
<evidence type="ECO:0000313" key="11">
    <source>
        <dbReference type="EMBL" id="MBS4202104.1"/>
    </source>
</evidence>
<evidence type="ECO:0000256" key="5">
    <source>
        <dbReference type="ARBA" id="ARBA00023136"/>
    </source>
</evidence>
<accession>A0A942TTW2</accession>
<comment type="subcellular location">
    <subcellularLocation>
        <location evidence="1">Membrane</location>
        <topology evidence="1">Lipid-anchor</topology>
    </subcellularLocation>
</comment>
<comment type="caution">
    <text evidence="11">The sequence shown here is derived from an EMBL/GenBank/DDBJ whole genome shotgun (WGS) entry which is preliminary data.</text>
</comment>
<organism evidence="11 12">
    <name type="scientific">Lederbergia citrisecunda</name>
    <dbReference type="NCBI Taxonomy" id="2833583"/>
    <lineage>
        <taxon>Bacteria</taxon>
        <taxon>Bacillati</taxon>
        <taxon>Bacillota</taxon>
        <taxon>Bacilli</taxon>
        <taxon>Bacillales</taxon>
        <taxon>Bacillaceae</taxon>
        <taxon>Lederbergia</taxon>
    </lineage>
</organism>
<evidence type="ECO:0000259" key="9">
    <source>
        <dbReference type="Pfam" id="PF05504"/>
    </source>
</evidence>
<dbReference type="Gene3D" id="3.30.300.210">
    <property type="entry name" value="Nutrient germinant receptor protein C, domain 3"/>
    <property type="match status" value="1"/>
</dbReference>
<dbReference type="Pfam" id="PF25198">
    <property type="entry name" value="Spore_GerAC_N"/>
    <property type="match status" value="1"/>
</dbReference>
<dbReference type="NCBIfam" id="TIGR02887">
    <property type="entry name" value="spore_ger_x_C"/>
    <property type="match status" value="1"/>
</dbReference>
<dbReference type="EMBL" id="JAGYPJ010000001">
    <property type="protein sequence ID" value="MBS4202104.1"/>
    <property type="molecule type" value="Genomic_DNA"/>
</dbReference>
<keyword evidence="3" id="KW-0309">Germination</keyword>
<name>A0A942TTW2_9BACI</name>
<evidence type="ECO:0000259" key="10">
    <source>
        <dbReference type="Pfam" id="PF25198"/>
    </source>
</evidence>
<dbReference type="GO" id="GO:0016020">
    <property type="term" value="C:membrane"/>
    <property type="evidence" value="ECO:0007669"/>
    <property type="project" value="UniProtKB-SubCell"/>
</dbReference>
<feature type="domain" description="Spore germination GerAC-like C-terminal" evidence="9">
    <location>
        <begin position="226"/>
        <end position="390"/>
    </location>
</feature>
<evidence type="ECO:0000256" key="8">
    <source>
        <dbReference type="SAM" id="Phobius"/>
    </source>
</evidence>
<keyword evidence="8" id="KW-0812">Transmembrane</keyword>
<dbReference type="InterPro" id="IPR046953">
    <property type="entry name" value="Spore_GerAC-like_C"/>
</dbReference>
<dbReference type="PANTHER" id="PTHR35789">
    <property type="entry name" value="SPORE GERMINATION PROTEIN B3"/>
    <property type="match status" value="1"/>
</dbReference>
<dbReference type="AlphaFoldDB" id="A0A942TTW2"/>
<keyword evidence="12" id="KW-1185">Reference proteome</keyword>
<evidence type="ECO:0000256" key="2">
    <source>
        <dbReference type="ARBA" id="ARBA00007886"/>
    </source>
</evidence>
<keyword evidence="6" id="KW-0564">Palmitate</keyword>
<keyword evidence="5 8" id="KW-0472">Membrane</keyword>